<feature type="domain" description="FHA" evidence="4">
    <location>
        <begin position="31"/>
        <end position="86"/>
    </location>
</feature>
<keyword evidence="1" id="KW-0175">Coiled coil</keyword>
<dbReference type="KEGG" id="crq:GCK72_014343"/>
<feature type="compositionally biased region" description="Low complexity" evidence="2">
    <location>
        <begin position="394"/>
        <end position="405"/>
    </location>
</feature>
<dbReference type="PANTHER" id="PTHR15715">
    <property type="entry name" value="CENTROSOMAL PROTEIN OF 170 KDA"/>
    <property type="match status" value="1"/>
</dbReference>
<evidence type="ECO:0000256" key="2">
    <source>
        <dbReference type="SAM" id="MobiDB-lite"/>
    </source>
</evidence>
<dbReference type="GeneID" id="9798325"/>
<dbReference type="CTD" id="9798325"/>
<dbReference type="RefSeq" id="XP_053585021.1">
    <property type="nucleotide sequence ID" value="XM_053730249.1"/>
</dbReference>
<dbReference type="PROSITE" id="PS50006">
    <property type="entry name" value="FHA_DOMAIN"/>
    <property type="match status" value="1"/>
</dbReference>
<dbReference type="InterPro" id="IPR000253">
    <property type="entry name" value="FHA_dom"/>
</dbReference>
<dbReference type="AlphaFoldDB" id="A0A6A5GTG2"/>
<feature type="coiled-coil region" evidence="1">
    <location>
        <begin position="255"/>
        <end position="345"/>
    </location>
</feature>
<evidence type="ECO:0000256" key="3">
    <source>
        <dbReference type="SAM" id="Phobius"/>
    </source>
</evidence>
<feature type="region of interest" description="Disordered" evidence="2">
    <location>
        <begin position="387"/>
        <end position="416"/>
    </location>
</feature>
<evidence type="ECO:0000313" key="6">
    <source>
        <dbReference type="Proteomes" id="UP000483820"/>
    </source>
</evidence>
<keyword evidence="3" id="KW-0812">Transmembrane</keyword>
<feature type="coiled-coil region" evidence="1">
    <location>
        <begin position="448"/>
        <end position="475"/>
    </location>
</feature>
<evidence type="ECO:0000256" key="1">
    <source>
        <dbReference type="SAM" id="Coils"/>
    </source>
</evidence>
<comment type="caution">
    <text evidence="5">The sequence shown here is derived from an EMBL/GenBank/DDBJ whole genome shotgun (WGS) entry which is preliminary data.</text>
</comment>
<protein>
    <recommendedName>
        <fullName evidence="4">FHA domain-containing protein</fullName>
    </recommendedName>
</protein>
<gene>
    <name evidence="5" type="ORF">GCK72_014343</name>
</gene>
<name>A0A6A5GTG2_CAERE</name>
<dbReference type="SUPFAM" id="SSF49879">
    <property type="entry name" value="SMAD/FHA domain"/>
    <property type="match status" value="1"/>
</dbReference>
<accession>A0A6A5GTG2</accession>
<feature type="transmembrane region" description="Helical" evidence="3">
    <location>
        <begin position="540"/>
        <end position="560"/>
    </location>
</feature>
<dbReference type="Pfam" id="PF00498">
    <property type="entry name" value="FHA"/>
    <property type="match status" value="1"/>
</dbReference>
<dbReference type="CDD" id="cd21911">
    <property type="entry name" value="CC1_SLMAP"/>
    <property type="match status" value="1"/>
</dbReference>
<proteinExistence type="predicted"/>
<evidence type="ECO:0000313" key="5">
    <source>
        <dbReference type="EMBL" id="KAF1757886.1"/>
    </source>
</evidence>
<dbReference type="PANTHER" id="PTHR15715:SF37">
    <property type="entry name" value="LD47843P"/>
    <property type="match status" value="1"/>
</dbReference>
<dbReference type="SMART" id="SM00240">
    <property type="entry name" value="FHA"/>
    <property type="match status" value="1"/>
</dbReference>
<dbReference type="InterPro" id="IPR051176">
    <property type="entry name" value="Cent_Immune-Sig_Mod"/>
</dbReference>
<keyword evidence="3" id="KW-1133">Transmembrane helix</keyword>
<sequence length="573" mass="64314">MSFGWVTLVATPKSHPFEERRIKVNSPNDPVKIGRAVARIQAAPDNAVFDCKVLSRNHAILWFRDGEFWLKDTKSSNGTFVNNEKLQQIGTGRDTDVRRVFSGDIIQLGVEIVENANKVVYGCIYAVINCFNAEGKLLENTGQSCDDGGQRTTNSLVSNRKLFQMQQYVSEAQHREKQREDKIAELMSIISANEKAAETAWKALVNEDRLLARIESLEAQLSILSNNNNPDKQKEELLKMIDEKTKFEAMTKEMVRRLIEENGETTSRLKDMERSLETTEQTYQQLRSRNDDLETALSETTEMYDSKVSDLALTTSELFEKQKQFSALEDKLTDLQQKNLKLSKSSVINETASGLSRLLANAINSGSFIDAPELHLLISTLKSASYLPPHTRETPSSPDTSSASESDLRTQLMNGCDTSTSEKDLIEEYEKNKQQDEKMTIEICLKTILELQSKNRELEMTVATMMEENQENQENGEKSDSFLSETDIHKEPLEISPSENASFFPDAGNFSGSSTSTSSQAPLMQKQSTVIKKPDGLENLLLLVSLVPLLALLLAALAPIQNRFSSPKEKKEE</sequence>
<dbReference type="CDD" id="cd22679">
    <property type="entry name" value="FHA_SLMAP"/>
    <property type="match status" value="1"/>
</dbReference>
<dbReference type="EMBL" id="WUAV01000004">
    <property type="protein sequence ID" value="KAF1757886.1"/>
    <property type="molecule type" value="Genomic_DNA"/>
</dbReference>
<organism evidence="5 6">
    <name type="scientific">Caenorhabditis remanei</name>
    <name type="common">Caenorhabditis vulgaris</name>
    <dbReference type="NCBI Taxonomy" id="31234"/>
    <lineage>
        <taxon>Eukaryota</taxon>
        <taxon>Metazoa</taxon>
        <taxon>Ecdysozoa</taxon>
        <taxon>Nematoda</taxon>
        <taxon>Chromadorea</taxon>
        <taxon>Rhabditida</taxon>
        <taxon>Rhabditina</taxon>
        <taxon>Rhabditomorpha</taxon>
        <taxon>Rhabditoidea</taxon>
        <taxon>Rhabditidae</taxon>
        <taxon>Peloderinae</taxon>
        <taxon>Caenorhabditis</taxon>
    </lineage>
</organism>
<evidence type="ECO:0000259" key="4">
    <source>
        <dbReference type="PROSITE" id="PS50006"/>
    </source>
</evidence>
<dbReference type="Proteomes" id="UP000483820">
    <property type="component" value="Chromosome IV"/>
</dbReference>
<dbReference type="Gene3D" id="2.60.200.20">
    <property type="match status" value="1"/>
</dbReference>
<dbReference type="InterPro" id="IPR008984">
    <property type="entry name" value="SMAD_FHA_dom_sf"/>
</dbReference>
<keyword evidence="3" id="KW-0472">Membrane</keyword>
<reference evidence="5 6" key="1">
    <citation type="submission" date="2019-12" db="EMBL/GenBank/DDBJ databases">
        <title>Chromosome-level assembly of the Caenorhabditis remanei genome.</title>
        <authorList>
            <person name="Teterina A.A."/>
            <person name="Willis J.H."/>
            <person name="Phillips P.C."/>
        </authorList>
    </citation>
    <scope>NUCLEOTIDE SEQUENCE [LARGE SCALE GENOMIC DNA]</scope>
    <source>
        <strain evidence="5 6">PX506</strain>
        <tissue evidence="5">Whole organism</tissue>
    </source>
</reference>